<sequence>MAYPNPKTYLAVACIALLSACQQEAAVPPLKYDVEITRTEFGIPHIRANDYASLGYGEAYAAAEDHVCNMAVALTTAQGTAAEHLGAGHNNSNVYSDMVMQALDMPSKGKMALAQQPPRIREWIEGYAAGYNRYLADTQGNYGSWCDQTDWVKPASAEDFMTQYVALVHTITRMAGAVAAAQPPQDQAQFTVHEGAQIAALDAIKLEGMGSNGWAFGSEATESGKGALLANPHYPWYGTSRFWEKHLTIPGELDVYGAGLIGTPGVAIGFNDAVAWTHTVSDSKRVTLYRLTLNPENPTQYRYEDEWRDLTSVPVSVKIKTDAGLTEQSGSIWFSHHGPMVQMPGLTWSSSTAYAARDANSENTQVLGQWLAMGQAQSMDEFIEAHRTFNAMPWVNTISTSAEGRAVYFDNTNVGHLSQEAIAAWQTSLEQAPQLKQLFLTKGLVILDGSSARDEWLIDESAPIAGTTPFDQRPLIESRNTVFNSNDSYWLSDPDNPRTGYSPLYGATETPRSIRTRMNIHLLEGLNGFDFRGDDGKFSIAEIQQALFDNSGLTAHLIMDELLEACATQPEIQLNGSTVSLKEACAIFAKWDKRYNNDSRGAVLFREWLTRYDYTATQFSGPLFKGDFDPSNPATTPSGLADTNRALTALAEAVNLLTANTIPLDAPLGELQLAHRAGKALPVHGGNRFEGIANLQVTSEHIDSPIFSGANDRVGDSKTLSSSGYNIAHGSSFIMAMSFTDQGPKAQAILSYSESGAPQSAHFADQTEQYANKAWRDVKFTQDEIAISAISRRSLRGTKQ</sequence>
<dbReference type="GO" id="GO:0017000">
    <property type="term" value="P:antibiotic biosynthetic process"/>
    <property type="evidence" value="ECO:0007669"/>
    <property type="project" value="InterPro"/>
</dbReference>
<keyword evidence="4" id="KW-0865">Zymogen</keyword>
<evidence type="ECO:0000256" key="3">
    <source>
        <dbReference type="ARBA" id="ARBA00022801"/>
    </source>
</evidence>
<dbReference type="Gene3D" id="1.10.439.10">
    <property type="entry name" value="Penicillin Amidohydrolase, domain 1"/>
    <property type="match status" value="1"/>
</dbReference>
<dbReference type="RefSeq" id="WP_009575122.1">
    <property type="nucleotide sequence ID" value="NZ_AEIG01000020.1"/>
</dbReference>
<protein>
    <submittedName>
        <fullName evidence="7">Peptidase S45, penicillin amidase</fullName>
    </submittedName>
</protein>
<dbReference type="InterPro" id="IPR014395">
    <property type="entry name" value="Pen/GL7ACA/AHL_acylase"/>
</dbReference>
<evidence type="ECO:0000313" key="7">
    <source>
        <dbReference type="EMBL" id="EGG30219.1"/>
    </source>
</evidence>
<dbReference type="Gene3D" id="1.10.1400.10">
    <property type="match status" value="1"/>
</dbReference>
<keyword evidence="6" id="KW-0106">Calcium</keyword>
<keyword evidence="8" id="KW-1185">Reference proteome</keyword>
<dbReference type="InterPro" id="IPR043146">
    <property type="entry name" value="Penicillin_amidase_N_B-knob"/>
</dbReference>
<organism evidence="7 8">
    <name type="scientific">Aequoribacter fuscus</name>
    <dbReference type="NCBI Taxonomy" id="2518989"/>
    <lineage>
        <taxon>Bacteria</taxon>
        <taxon>Pseudomonadati</taxon>
        <taxon>Pseudomonadota</taxon>
        <taxon>Gammaproteobacteria</taxon>
        <taxon>Cellvibrionales</taxon>
        <taxon>Halieaceae</taxon>
        <taxon>Aequoribacter</taxon>
    </lineage>
</organism>
<reference evidence="7 8" key="1">
    <citation type="journal article" date="2011" name="J. Bacteriol.">
        <title>Genome sequence of strain IMCC3088, a proteorhodopsin-containing marine bacterium belonging to the OM60/NOR5 clade.</title>
        <authorList>
            <person name="Jang Y."/>
            <person name="Oh H.M."/>
            <person name="Kang I."/>
            <person name="Lee K."/>
            <person name="Yang S.J."/>
            <person name="Cho J.C."/>
        </authorList>
    </citation>
    <scope>NUCLEOTIDE SEQUENCE [LARGE SCALE GENOMIC DNA]</scope>
    <source>
        <strain evidence="7 8">IMCC3088</strain>
    </source>
</reference>
<keyword evidence="6" id="KW-0479">Metal-binding</keyword>
<evidence type="ECO:0000313" key="8">
    <source>
        <dbReference type="Proteomes" id="UP000005615"/>
    </source>
</evidence>
<keyword evidence="3" id="KW-0378">Hydrolase</keyword>
<dbReference type="EMBL" id="AEIG01000020">
    <property type="protein sequence ID" value="EGG30219.1"/>
    <property type="molecule type" value="Genomic_DNA"/>
</dbReference>
<dbReference type="PANTHER" id="PTHR34218:SF3">
    <property type="entry name" value="ACYL-HOMOSERINE LACTONE ACYLASE PVDQ"/>
    <property type="match status" value="1"/>
</dbReference>
<evidence type="ECO:0000256" key="1">
    <source>
        <dbReference type="ARBA" id="ARBA00006586"/>
    </source>
</evidence>
<dbReference type="PIRSF" id="PIRSF001227">
    <property type="entry name" value="Pen_acylase"/>
    <property type="match status" value="1"/>
</dbReference>
<evidence type="ECO:0000256" key="6">
    <source>
        <dbReference type="PIRSR" id="PIRSR001227-2"/>
    </source>
</evidence>
<dbReference type="Gene3D" id="3.60.20.10">
    <property type="entry name" value="Glutamine Phosphoribosylpyrophosphate, subunit 1, domain 1"/>
    <property type="match status" value="1"/>
</dbReference>
<comment type="similarity">
    <text evidence="1">Belongs to the peptidase S45 family.</text>
</comment>
<dbReference type="OrthoDB" id="9760084at2"/>
<dbReference type="Pfam" id="PF01804">
    <property type="entry name" value="Penicil_amidase"/>
    <property type="match status" value="1"/>
</dbReference>
<proteinExistence type="inferred from homology"/>
<dbReference type="SUPFAM" id="SSF56235">
    <property type="entry name" value="N-terminal nucleophile aminohydrolases (Ntn hydrolases)"/>
    <property type="match status" value="1"/>
</dbReference>
<dbReference type="MEROPS" id="S45.004"/>
<comment type="caution">
    <text evidence="7">The sequence shown here is derived from an EMBL/GenBank/DDBJ whole genome shotgun (WGS) entry which is preliminary data.</text>
</comment>
<comment type="cofactor">
    <cofactor evidence="6">
        <name>Ca(2+)</name>
        <dbReference type="ChEBI" id="CHEBI:29108"/>
    </cofactor>
    <text evidence="6">Binds 1 Ca(2+) ion per dimer.</text>
</comment>
<gene>
    <name evidence="7" type="ORF">IMCC3088_825</name>
</gene>
<dbReference type="CDD" id="cd01936">
    <property type="entry name" value="Ntn_CA"/>
    <property type="match status" value="1"/>
</dbReference>
<keyword evidence="2" id="KW-0732">Signal</keyword>
<dbReference type="PROSITE" id="PS51257">
    <property type="entry name" value="PROKAR_LIPOPROTEIN"/>
    <property type="match status" value="1"/>
</dbReference>
<dbReference type="GO" id="GO:0016811">
    <property type="term" value="F:hydrolase activity, acting on carbon-nitrogen (but not peptide) bonds, in linear amides"/>
    <property type="evidence" value="ECO:0007669"/>
    <property type="project" value="InterPro"/>
</dbReference>
<name>F3L0A9_9GAMM</name>
<evidence type="ECO:0000256" key="5">
    <source>
        <dbReference type="PIRSR" id="PIRSR001227-1"/>
    </source>
</evidence>
<accession>F3L0A9</accession>
<dbReference type="STRING" id="2518989.IMCC3088_825"/>
<feature type="binding site" evidence="6">
    <location>
        <position position="286"/>
    </location>
    <ligand>
        <name>Ca(2+)</name>
        <dbReference type="ChEBI" id="CHEBI:29108"/>
    </ligand>
</feature>
<dbReference type="PANTHER" id="PTHR34218">
    <property type="entry name" value="PEPTIDASE S45 PENICILLIN AMIDASE"/>
    <property type="match status" value="1"/>
</dbReference>
<dbReference type="InterPro" id="IPR029055">
    <property type="entry name" value="Ntn_hydrolases_N"/>
</dbReference>
<dbReference type="InterPro" id="IPR023343">
    <property type="entry name" value="Penicillin_amidase_dom1"/>
</dbReference>
<dbReference type="GO" id="GO:0046872">
    <property type="term" value="F:metal ion binding"/>
    <property type="evidence" value="ECO:0007669"/>
    <property type="project" value="UniProtKB-KW"/>
</dbReference>
<dbReference type="InterPro" id="IPR002692">
    <property type="entry name" value="S45"/>
</dbReference>
<dbReference type="InterPro" id="IPR043147">
    <property type="entry name" value="Penicillin_amidase_A-knob"/>
</dbReference>
<evidence type="ECO:0000256" key="2">
    <source>
        <dbReference type="ARBA" id="ARBA00022729"/>
    </source>
</evidence>
<dbReference type="Proteomes" id="UP000005615">
    <property type="component" value="Unassembled WGS sequence"/>
</dbReference>
<evidence type="ECO:0000256" key="4">
    <source>
        <dbReference type="ARBA" id="ARBA00023145"/>
    </source>
</evidence>
<dbReference type="AlphaFoldDB" id="F3L0A9"/>
<dbReference type="Gene3D" id="2.30.120.10">
    <property type="match status" value="1"/>
</dbReference>
<dbReference type="eggNOG" id="COG2366">
    <property type="taxonomic scope" value="Bacteria"/>
</dbReference>
<feature type="active site" description="Nucleophile" evidence="5">
    <location>
        <position position="211"/>
    </location>
</feature>